<organism evidence="1 2">
    <name type="scientific">Halarcobacter mediterraneus</name>
    <dbReference type="NCBI Taxonomy" id="2023153"/>
    <lineage>
        <taxon>Bacteria</taxon>
        <taxon>Pseudomonadati</taxon>
        <taxon>Campylobacterota</taxon>
        <taxon>Epsilonproteobacteria</taxon>
        <taxon>Campylobacterales</taxon>
        <taxon>Arcobacteraceae</taxon>
        <taxon>Halarcobacter</taxon>
    </lineage>
</organism>
<comment type="caution">
    <text evidence="1">The sequence shown here is derived from an EMBL/GenBank/DDBJ whole genome shotgun (WGS) entry which is preliminary data.</text>
</comment>
<proteinExistence type="predicted"/>
<evidence type="ECO:0000313" key="1">
    <source>
        <dbReference type="EMBL" id="RXK14031.1"/>
    </source>
</evidence>
<accession>A0A4Q1B127</accession>
<dbReference type="OrthoDB" id="9793162at2"/>
<gene>
    <name evidence="1" type="ORF">CP965_00860</name>
</gene>
<dbReference type="Proteomes" id="UP000289718">
    <property type="component" value="Unassembled WGS sequence"/>
</dbReference>
<sequence>MHLEYKEVEGFEFVKIGQAVMSDTPIVAKGTSGNYKLTFESFHLDFLTAEQSTYLVYEDEDLIYVGYYSGSFKDRWLRKQNDIYYFWHSDNIDDYCNKVLLENGSNITIWLSVDPYAKTHNDVDVNISKYLEDKIIMTKKPKLNKVAISLEENKKNTLPVKEILRAIK</sequence>
<protein>
    <submittedName>
        <fullName evidence="1">Uncharacterized protein</fullName>
    </submittedName>
</protein>
<dbReference type="RefSeq" id="WP_129060141.1">
    <property type="nucleotide sequence ID" value="NZ_NXIE01000001.1"/>
</dbReference>
<reference evidence="1 2" key="1">
    <citation type="submission" date="2017-09" db="EMBL/GenBank/DDBJ databases">
        <title>Genomics of the genus Arcobacter.</title>
        <authorList>
            <person name="Perez-Cataluna A."/>
            <person name="Figueras M.J."/>
            <person name="Salas-Masso N."/>
        </authorList>
    </citation>
    <scope>NUCLEOTIDE SEQUENCE [LARGE SCALE GENOMIC DNA]</scope>
    <source>
        <strain evidence="1 2">F156-34</strain>
    </source>
</reference>
<name>A0A4Q1B127_9BACT</name>
<dbReference type="EMBL" id="NXIE01000001">
    <property type="protein sequence ID" value="RXK14031.1"/>
    <property type="molecule type" value="Genomic_DNA"/>
</dbReference>
<dbReference type="AlphaFoldDB" id="A0A4Q1B127"/>
<keyword evidence="2" id="KW-1185">Reference proteome</keyword>
<evidence type="ECO:0000313" key="2">
    <source>
        <dbReference type="Proteomes" id="UP000289718"/>
    </source>
</evidence>